<feature type="compositionally biased region" description="Pro residues" evidence="1">
    <location>
        <begin position="17"/>
        <end position="30"/>
    </location>
</feature>
<protein>
    <submittedName>
        <fullName evidence="2">Uncharacterized protein</fullName>
    </submittedName>
</protein>
<organism evidence="2">
    <name type="scientific">Human herpesvirus 1</name>
    <name type="common">HHV-1</name>
    <name type="synonym">Human herpes simplex virus 1</name>
    <dbReference type="NCBI Taxonomy" id="10298"/>
    <lineage>
        <taxon>Viruses</taxon>
        <taxon>Duplodnaviria</taxon>
        <taxon>Heunggongvirae</taxon>
        <taxon>Peploviricota</taxon>
        <taxon>Herviviricetes</taxon>
        <taxon>Herpesvirales</taxon>
        <taxon>Orthoherpesviridae</taxon>
        <taxon>Alphaherpesvirinae</taxon>
        <taxon>Simplexvirus</taxon>
        <taxon>Simplexvirus humanalpha1</taxon>
    </lineage>
</organism>
<evidence type="ECO:0000256" key="1">
    <source>
        <dbReference type="SAM" id="MobiDB-lite"/>
    </source>
</evidence>
<feature type="region of interest" description="Disordered" evidence="1">
    <location>
        <begin position="1"/>
        <end position="66"/>
    </location>
</feature>
<reference evidence="2" key="1">
    <citation type="journal article" date="2018" name="J. ISSAAS">
        <title>Ultrasensitive capture of human herpes simplex virus genomes directly from clinical samples reveals extraordinarily limited evolution in cell culture.</title>
        <authorList>
            <person name="Greninger A.L."/>
            <person name="Roychoudhury P."/>
            <person name="Xie H."/>
            <person name="Casto A."/>
            <person name="Cent A."/>
            <person name="Pepper G."/>
            <person name="Koelle D.M."/>
            <person name="Huang M.-L."/>
            <person name="Wald A."/>
            <person name="Johnston C."/>
            <person name="Jerome K.R."/>
        </authorList>
    </citation>
    <scope>NUCLEOTIDE SEQUENCE</scope>
    <source>
        <strain evidence="2">HSV1-ORIGINAL-I7</strain>
    </source>
</reference>
<evidence type="ECO:0000313" key="2">
    <source>
        <dbReference type="EMBL" id="AWO69865.1"/>
    </source>
</evidence>
<sequence>MLACQTLPPRHALCLHGPPPPPSRPPPPPAARAHGRRPNRTVPGNLHAQLGTRGQERARGRPAAAPRRWAPAFLFAAAAPVAPRSRVRVRRRR</sequence>
<proteinExistence type="predicted"/>
<accession>A0A2U9A5T6</accession>
<dbReference type="EMBL" id="MH160366">
    <property type="protein sequence ID" value="AWO69865.1"/>
    <property type="molecule type" value="Genomic_DNA"/>
</dbReference>
<name>A0A2U9A5T6_HHV1</name>
<organismHost>
    <name type="scientific">Homo sapiens</name>
    <name type="common">Human</name>
    <dbReference type="NCBI Taxonomy" id="9606"/>
</organismHost>